<feature type="compositionally biased region" description="Polar residues" evidence="2">
    <location>
        <begin position="514"/>
        <end position="564"/>
    </location>
</feature>
<organism evidence="3 4">
    <name type="scientific">Heterodermia speciosa</name>
    <dbReference type="NCBI Taxonomy" id="116794"/>
    <lineage>
        <taxon>Eukaryota</taxon>
        <taxon>Fungi</taxon>
        <taxon>Dikarya</taxon>
        <taxon>Ascomycota</taxon>
        <taxon>Pezizomycotina</taxon>
        <taxon>Lecanoromycetes</taxon>
        <taxon>OSLEUM clade</taxon>
        <taxon>Lecanoromycetidae</taxon>
        <taxon>Caliciales</taxon>
        <taxon>Physciaceae</taxon>
        <taxon>Heterodermia</taxon>
    </lineage>
</organism>
<keyword evidence="4" id="KW-1185">Reference proteome</keyword>
<dbReference type="EMBL" id="CAJPDS010000035">
    <property type="protein sequence ID" value="CAF9924223.1"/>
    <property type="molecule type" value="Genomic_DNA"/>
</dbReference>
<feature type="compositionally biased region" description="Polar residues" evidence="2">
    <location>
        <begin position="462"/>
        <end position="473"/>
    </location>
</feature>
<feature type="compositionally biased region" description="Basic and acidic residues" evidence="2">
    <location>
        <begin position="402"/>
        <end position="417"/>
    </location>
</feature>
<feature type="compositionally biased region" description="Low complexity" evidence="2">
    <location>
        <begin position="565"/>
        <end position="601"/>
    </location>
</feature>
<dbReference type="Proteomes" id="UP000664521">
    <property type="component" value="Unassembled WGS sequence"/>
</dbReference>
<comment type="caution">
    <text evidence="3">The sequence shown here is derived from an EMBL/GenBank/DDBJ whole genome shotgun (WGS) entry which is preliminary data.</text>
</comment>
<reference evidence="3" key="1">
    <citation type="submission" date="2021-03" db="EMBL/GenBank/DDBJ databases">
        <authorList>
            <person name="Tagirdzhanova G."/>
        </authorList>
    </citation>
    <scope>NUCLEOTIDE SEQUENCE</scope>
</reference>
<feature type="compositionally biased region" description="Polar residues" evidence="2">
    <location>
        <begin position="67"/>
        <end position="81"/>
    </location>
</feature>
<evidence type="ECO:0000313" key="4">
    <source>
        <dbReference type="Proteomes" id="UP000664521"/>
    </source>
</evidence>
<evidence type="ECO:0000256" key="2">
    <source>
        <dbReference type="SAM" id="MobiDB-lite"/>
    </source>
</evidence>
<evidence type="ECO:0000313" key="3">
    <source>
        <dbReference type="EMBL" id="CAF9924223.1"/>
    </source>
</evidence>
<feature type="region of interest" description="Disordered" evidence="2">
    <location>
        <begin position="1"/>
        <end position="90"/>
    </location>
</feature>
<feature type="coiled-coil region" evidence="1">
    <location>
        <begin position="327"/>
        <end position="364"/>
    </location>
</feature>
<feature type="region of interest" description="Disordered" evidence="2">
    <location>
        <begin position="166"/>
        <end position="225"/>
    </location>
</feature>
<keyword evidence="1" id="KW-0175">Coiled coil</keyword>
<name>A0A8H3FLT4_9LECA</name>
<evidence type="ECO:0008006" key="5">
    <source>
        <dbReference type="Google" id="ProtNLM"/>
    </source>
</evidence>
<protein>
    <recommendedName>
        <fullName evidence="5">M serotype protein</fullName>
    </recommendedName>
</protein>
<dbReference type="PANTHER" id="PTHR38120:SF1">
    <property type="entry name" value="M PROTEIN, SEROTYPE 2.1"/>
    <property type="match status" value="1"/>
</dbReference>
<feature type="region of interest" description="Disordered" evidence="2">
    <location>
        <begin position="383"/>
        <end position="691"/>
    </location>
</feature>
<dbReference type="PANTHER" id="PTHR38120">
    <property type="entry name" value="EXPRESSED PROTEIN"/>
    <property type="match status" value="1"/>
</dbReference>
<accession>A0A8H3FLT4</accession>
<sequence>MTSVNRRPPPPNSTSSRSLNSPNPPRPPNPNRQNSSVTTADGLARSPSSRTANGLSRPARSSLKRPSPNTSFFNANANVSDEASGDDARAEDASIIDELRDRLRKAENASEDFQRQLAMLQTRLDESLLEQGKLEESFHGREEKINDLEDEKVRLIRQNREAETLFESERMAMTQDKSEQKAKEEELTDVIRRLKAQREPRANSDENRGMSMSPDSRPLPSLEMENDQFAPPLSLQRNDPNTNARSTTQKDKLIESLQLELAGAHIKLVELENKGGGREHELEKTLLETRITNARLMEDNESFQLLLSEKTLNGDFSKTDLMHSSGLGSLAEELESAEGESENYRRLELEAKSLKEQNRALTLYVESIIGRLLQHKEFENILEKTPDLMSGKPRPPSPPGAKTDKELPPPPPPKDEEPQPSSLLQRARSVVAGPRRPRPMSQIFSQSSVPSALPSPLREDTSITPIENPTTAISRPPTRSQSNRNSNSHRRSQSEMPLAGAPLVNQMYRGPPSGASSAMVSPGLSPSITSSTTARTSFFNPSSTTVAASSQNPTTTTAPSSRLPSGTTTSTFSTTTTTRNPNSSSNSTFSSSSTGPTNNNNKDPAEISSTSSPPRNVSAGSSSHGPQYTGAVMTQNRLRPLRLVQENNTDGSGEEEKEREREKARKKANRASWIPGWMGRAGNPPGEGGMF</sequence>
<proteinExistence type="predicted"/>
<feature type="compositionally biased region" description="Low complexity" evidence="2">
    <location>
        <begin position="474"/>
        <end position="486"/>
    </location>
</feature>
<feature type="compositionally biased region" description="Basic and acidic residues" evidence="2">
    <location>
        <begin position="166"/>
        <end position="208"/>
    </location>
</feature>
<gene>
    <name evidence="3" type="ORF">HETSPECPRED_005531</name>
</gene>
<dbReference type="AlphaFoldDB" id="A0A8H3FLT4"/>
<feature type="compositionally biased region" description="Polar residues" evidence="2">
    <location>
        <begin position="607"/>
        <end position="637"/>
    </location>
</feature>
<dbReference type="OrthoDB" id="2121319at2759"/>
<evidence type="ECO:0000256" key="1">
    <source>
        <dbReference type="SAM" id="Coils"/>
    </source>
</evidence>
<feature type="compositionally biased region" description="Basic and acidic residues" evidence="2">
    <location>
        <begin position="654"/>
        <end position="663"/>
    </location>
</feature>